<evidence type="ECO:0000313" key="1">
    <source>
        <dbReference type="EMBL" id="MCH4810441.1"/>
    </source>
</evidence>
<comment type="caution">
    <text evidence="1">The sequence shown here is derived from an EMBL/GenBank/DDBJ whole genome shotgun (WGS) entry which is preliminary data.</text>
</comment>
<evidence type="ECO:0000313" key="2">
    <source>
        <dbReference type="Proteomes" id="UP001320609"/>
    </source>
</evidence>
<sequence>MAPTSVSRRIKKSIEAFSDKDYEGSFVHLFPAIDKTAKKRRSKDGVGSRIKSFISDEEALISGVATNNVFKGINVDGVDFPTAIYKFGRTSIVHEGELDERLQINDGSGLQIGHVWSLPPSYLTGFIVAVVLAPENAGEGIEKELSIQLFGQTYQLNELWGKVEVIKQKMCELWQNDRLFD</sequence>
<protein>
    <submittedName>
        <fullName evidence="1">Uncharacterized protein</fullName>
    </submittedName>
</protein>
<name>A0ABS9S2U3_9GAMM</name>
<gene>
    <name evidence="1" type="ORF">MLE19_03760</name>
</gene>
<dbReference type="RefSeq" id="WP_240716719.1">
    <property type="nucleotide sequence ID" value="NZ_JAKVTW010000001.1"/>
</dbReference>
<reference evidence="1 2" key="1">
    <citation type="submission" date="2022-03" db="EMBL/GenBank/DDBJ databases">
        <title>Genomic signatures underlying metal tolerance in selected Arctic bacterial isolates.</title>
        <authorList>
            <person name="Thomas F.A."/>
            <person name="Venkatachalam S."/>
            <person name="Krishnan K.P."/>
        </authorList>
    </citation>
    <scope>NUCLEOTIDE SEQUENCE [LARGE SCALE GENOMIC DNA]</scope>
    <source>
        <strain evidence="1 2">HM116</strain>
    </source>
</reference>
<dbReference type="EMBL" id="JAKVTW010000001">
    <property type="protein sequence ID" value="MCH4810441.1"/>
    <property type="molecule type" value="Genomic_DNA"/>
</dbReference>
<proteinExistence type="predicted"/>
<organism evidence="1 2">
    <name type="scientific">Vreelandella neptunia</name>
    <dbReference type="NCBI Taxonomy" id="115551"/>
    <lineage>
        <taxon>Bacteria</taxon>
        <taxon>Pseudomonadati</taxon>
        <taxon>Pseudomonadota</taxon>
        <taxon>Gammaproteobacteria</taxon>
        <taxon>Oceanospirillales</taxon>
        <taxon>Halomonadaceae</taxon>
        <taxon>Vreelandella</taxon>
    </lineage>
</organism>
<accession>A0ABS9S2U3</accession>
<keyword evidence="2" id="KW-1185">Reference proteome</keyword>
<dbReference type="Proteomes" id="UP001320609">
    <property type="component" value="Unassembled WGS sequence"/>
</dbReference>